<dbReference type="AlphaFoldDB" id="A0A401H2B1"/>
<evidence type="ECO:0000313" key="2">
    <source>
        <dbReference type="EMBL" id="GBE88577.1"/>
    </source>
</evidence>
<dbReference type="EMBL" id="BFAD01000013">
    <property type="protein sequence ID" value="GBE88577.1"/>
    <property type="molecule type" value="Genomic_DNA"/>
</dbReference>
<dbReference type="InterPro" id="IPR018608">
    <property type="entry name" value="Gti1/Pac2"/>
</dbReference>
<feature type="compositionally biased region" description="Polar residues" evidence="1">
    <location>
        <begin position="379"/>
        <end position="402"/>
    </location>
</feature>
<reference evidence="2 3" key="1">
    <citation type="journal article" date="2018" name="Sci. Rep.">
        <title>Genome sequence of the cauliflower mushroom Sparassis crispa (Hanabiratake) and its association with beneficial usage.</title>
        <authorList>
            <person name="Kiyama R."/>
            <person name="Furutani Y."/>
            <person name="Kawaguchi K."/>
            <person name="Nakanishi T."/>
        </authorList>
    </citation>
    <scope>NUCLEOTIDE SEQUENCE [LARGE SCALE GENOMIC DNA]</scope>
</reference>
<gene>
    <name evidence="2" type="ORF">SCP_1303940</name>
</gene>
<feature type="region of interest" description="Disordered" evidence="1">
    <location>
        <begin position="271"/>
        <end position="310"/>
    </location>
</feature>
<feature type="region of interest" description="Disordered" evidence="1">
    <location>
        <begin position="431"/>
        <end position="464"/>
    </location>
</feature>
<dbReference type="InParanoid" id="A0A401H2B1"/>
<feature type="region of interest" description="Disordered" evidence="1">
    <location>
        <begin position="195"/>
        <end position="238"/>
    </location>
</feature>
<sequence length="464" mass="50828">MPLRPTVTAVTAGVPPFHGYVDTTEDALCLIEAARRGILPRVTRRLNELERRSMIKSGAVFVFSVEESGIKRWTEGLTWSQSRIAGNFLIYRELADRADTRTHHEAATHSEASQEDHSTEGGVMLKRYGLIKKTITVKIDGSDHHLISYYTQEDVRSGRLQRPSSRTDLRSVEIPAELLKSSSFRYPLKYESQRGSKLNHINDGDRIDNQRSAVPSSPSRRATGEPAPRFSPISPAQFSHIPAQSSNAFHQSPSRKYEPSYPSLSLALPADVRQSASPSPTDTAYSPLSVDSSPLEQRRSSPWPSASGVTPFPDPAAVYEARQNAVQTDPSSIPGRIWPNQQPARFDRTFDQGASNAGAGAHRVGVSAWPPGTATFSGQTYTSASPMSPLTSSYPGSSTRGCDQTRARVSSPAWAWMQDSASSQYCQLPQAAASTFSTERQASATDLPSPRSPQVRPLGYPYRH</sequence>
<dbReference type="OrthoDB" id="5572844at2759"/>
<dbReference type="RefSeq" id="XP_027619490.1">
    <property type="nucleotide sequence ID" value="XM_027763689.1"/>
</dbReference>
<dbReference type="Pfam" id="PF09729">
    <property type="entry name" value="Gti1_Pac2"/>
    <property type="match status" value="2"/>
</dbReference>
<evidence type="ECO:0000313" key="3">
    <source>
        <dbReference type="Proteomes" id="UP000287166"/>
    </source>
</evidence>
<feature type="compositionally biased region" description="Polar residues" evidence="1">
    <location>
        <begin position="243"/>
        <end position="254"/>
    </location>
</feature>
<proteinExistence type="predicted"/>
<organism evidence="2 3">
    <name type="scientific">Sparassis crispa</name>
    <dbReference type="NCBI Taxonomy" id="139825"/>
    <lineage>
        <taxon>Eukaryota</taxon>
        <taxon>Fungi</taxon>
        <taxon>Dikarya</taxon>
        <taxon>Basidiomycota</taxon>
        <taxon>Agaricomycotina</taxon>
        <taxon>Agaricomycetes</taxon>
        <taxon>Polyporales</taxon>
        <taxon>Sparassidaceae</taxon>
        <taxon>Sparassis</taxon>
    </lineage>
</organism>
<evidence type="ECO:0008006" key="4">
    <source>
        <dbReference type="Google" id="ProtNLM"/>
    </source>
</evidence>
<protein>
    <recommendedName>
        <fullName evidence="4">Gti1/Pac2 family-domain-containing protein</fullName>
    </recommendedName>
</protein>
<dbReference type="PANTHER" id="PTHR28027">
    <property type="entry name" value="TRANSCRIPTIONAL REGULATOR MIT1"/>
    <property type="match status" value="1"/>
</dbReference>
<dbReference type="GO" id="GO:0003677">
    <property type="term" value="F:DNA binding"/>
    <property type="evidence" value="ECO:0007669"/>
    <property type="project" value="TreeGrafter"/>
</dbReference>
<feature type="region of interest" description="Disordered" evidence="1">
    <location>
        <begin position="243"/>
        <end position="262"/>
    </location>
</feature>
<accession>A0A401H2B1</accession>
<feature type="compositionally biased region" description="Low complexity" evidence="1">
    <location>
        <begin position="211"/>
        <end position="221"/>
    </location>
</feature>
<comment type="caution">
    <text evidence="2">The sequence shown here is derived from an EMBL/GenBank/DDBJ whole genome shotgun (WGS) entry which is preliminary data.</text>
</comment>
<dbReference type="Proteomes" id="UP000287166">
    <property type="component" value="Unassembled WGS sequence"/>
</dbReference>
<feature type="compositionally biased region" description="Polar residues" evidence="1">
    <location>
        <begin position="274"/>
        <end position="308"/>
    </location>
</feature>
<evidence type="ECO:0000256" key="1">
    <source>
        <dbReference type="SAM" id="MobiDB-lite"/>
    </source>
</evidence>
<dbReference type="PANTHER" id="PTHR28027:SF2">
    <property type="entry name" value="TRANSCRIPTIONAL REGULATOR MIT1"/>
    <property type="match status" value="1"/>
</dbReference>
<keyword evidence="3" id="KW-1185">Reference proteome</keyword>
<feature type="region of interest" description="Disordered" evidence="1">
    <location>
        <begin position="379"/>
        <end position="405"/>
    </location>
</feature>
<name>A0A401H2B1_9APHY</name>
<feature type="compositionally biased region" description="Polar residues" evidence="1">
    <location>
        <begin position="431"/>
        <end position="446"/>
    </location>
</feature>
<dbReference type="GeneID" id="38785494"/>
<feature type="compositionally biased region" description="Basic and acidic residues" evidence="1">
    <location>
        <begin position="200"/>
        <end position="209"/>
    </location>
</feature>